<proteinExistence type="predicted"/>
<dbReference type="Pfam" id="PF00494">
    <property type="entry name" value="SQS_PSY"/>
    <property type="match status" value="1"/>
</dbReference>
<dbReference type="InterPro" id="IPR002060">
    <property type="entry name" value="Squ/phyt_synthse"/>
</dbReference>
<protein>
    <submittedName>
        <fullName evidence="1">Squalene synthase HpnC</fullName>
        <ecNumber evidence="1">2.5.1.21</ecNumber>
    </submittedName>
</protein>
<dbReference type="CDD" id="cd00683">
    <property type="entry name" value="Trans_IPPS_HH"/>
    <property type="match status" value="1"/>
</dbReference>
<dbReference type="InterPro" id="IPR017827">
    <property type="entry name" value="HSQ_synthase_HpnC"/>
</dbReference>
<dbReference type="GO" id="GO:0051996">
    <property type="term" value="F:squalene synthase [NAD(P)H] activity"/>
    <property type="evidence" value="ECO:0007669"/>
    <property type="project" value="UniProtKB-EC"/>
</dbReference>
<dbReference type="EC" id="2.5.1.21" evidence="1"/>
<dbReference type="GO" id="GO:0004311">
    <property type="term" value="F:geranylgeranyl diphosphate synthase activity"/>
    <property type="evidence" value="ECO:0007669"/>
    <property type="project" value="InterPro"/>
</dbReference>
<name>A0A7Y0L2B3_9FIRM</name>
<dbReference type="InterPro" id="IPR008949">
    <property type="entry name" value="Isoprenoid_synthase_dom_sf"/>
</dbReference>
<dbReference type="SFLD" id="SFLDS00005">
    <property type="entry name" value="Isoprenoid_Synthase_Type_I"/>
    <property type="match status" value="1"/>
</dbReference>
<gene>
    <name evidence="1" type="primary">hpnC</name>
    <name evidence="1" type="ORF">HIJ39_01720</name>
</gene>
<comment type="caution">
    <text evidence="1">The sequence shown here is derived from an EMBL/GenBank/DDBJ whole genome shotgun (WGS) entry which is preliminary data.</text>
</comment>
<evidence type="ECO:0000313" key="2">
    <source>
        <dbReference type="Proteomes" id="UP000533476"/>
    </source>
</evidence>
<dbReference type="Proteomes" id="UP000533476">
    <property type="component" value="Unassembled WGS sequence"/>
</dbReference>
<keyword evidence="2" id="KW-1185">Reference proteome</keyword>
<dbReference type="SFLD" id="SFLDG01212">
    <property type="entry name" value="Phytoene_synthase_like"/>
    <property type="match status" value="1"/>
</dbReference>
<organism evidence="1 2">
    <name type="scientific">Sulfobacillus harzensis</name>
    <dbReference type="NCBI Taxonomy" id="2729629"/>
    <lineage>
        <taxon>Bacteria</taxon>
        <taxon>Bacillati</taxon>
        <taxon>Bacillota</taxon>
        <taxon>Clostridia</taxon>
        <taxon>Eubacteriales</taxon>
        <taxon>Clostridiales Family XVII. Incertae Sedis</taxon>
        <taxon>Sulfobacillus</taxon>
    </lineage>
</organism>
<dbReference type="InterPro" id="IPR044843">
    <property type="entry name" value="Trans_IPPS_bact-type"/>
</dbReference>
<evidence type="ECO:0000313" key="1">
    <source>
        <dbReference type="EMBL" id="NMP21075.1"/>
    </source>
</evidence>
<dbReference type="Gene3D" id="1.10.600.10">
    <property type="entry name" value="Farnesyl Diphosphate Synthase"/>
    <property type="match status" value="1"/>
</dbReference>
<dbReference type="SUPFAM" id="SSF48576">
    <property type="entry name" value="Terpenoid synthases"/>
    <property type="match status" value="1"/>
</dbReference>
<dbReference type="PANTHER" id="PTHR31480">
    <property type="entry name" value="BIFUNCTIONAL LYCOPENE CYCLASE/PHYTOENE SYNTHASE"/>
    <property type="match status" value="1"/>
</dbReference>
<dbReference type="GO" id="GO:0016114">
    <property type="term" value="P:terpenoid biosynthetic process"/>
    <property type="evidence" value="ECO:0007669"/>
    <property type="project" value="UniProtKB-ARBA"/>
</dbReference>
<dbReference type="RefSeq" id="WP_169096037.1">
    <property type="nucleotide sequence ID" value="NZ_JABBVZ010000003.1"/>
</dbReference>
<keyword evidence="1" id="KW-0808">Transferase</keyword>
<dbReference type="SFLD" id="SFLDG01018">
    <property type="entry name" value="Squalene/Phytoene_Synthase_Lik"/>
    <property type="match status" value="1"/>
</dbReference>
<reference evidence="1 2" key="1">
    <citation type="submission" date="2020-04" db="EMBL/GenBank/DDBJ databases">
        <authorList>
            <person name="Zhang R."/>
            <person name="Schippers A."/>
        </authorList>
    </citation>
    <scope>NUCLEOTIDE SEQUENCE [LARGE SCALE GENOMIC DNA]</scope>
    <source>
        <strain evidence="1 2">DSM 109850</strain>
    </source>
</reference>
<sequence length="293" mass="33386">MAAAEASRIREDFRYCERLARTHYENFSVLSVFIPAQLRPHFAAIYAFCRGVDDLGDEFPGDRREALQGWREELIRAYQGRAEQPAFRALERTVEEFQLPFEEFDRLIRANEMDQQAKDYQTVEEVMDYCRHSANPVGRLVLGLFGIRDEERWRLSDATCTALQLANFLQDTAGDLKRGRNYWPEEELAQFGLSRRALAQAAGVGGTLDSEAISAFGRYQADRIQRLFQRGARLEHMVPKRLGLQLKLYRLGGQAVVEALRRQAFNPFLGRPVVTVGQKLSIMGAVAAGGLWH</sequence>
<dbReference type="NCBIfam" id="TIGR03464">
    <property type="entry name" value="HpnC"/>
    <property type="match status" value="1"/>
</dbReference>
<accession>A0A7Y0L2B3</accession>
<dbReference type="InterPro" id="IPR033904">
    <property type="entry name" value="Trans_IPPS_HH"/>
</dbReference>
<dbReference type="AlphaFoldDB" id="A0A7Y0L2B3"/>
<dbReference type="EMBL" id="JABBVZ010000003">
    <property type="protein sequence ID" value="NMP21075.1"/>
    <property type="molecule type" value="Genomic_DNA"/>
</dbReference>